<dbReference type="EMBL" id="CP001466">
    <property type="protein sequence ID" value="ACN53219.1"/>
    <property type="molecule type" value="Genomic_DNA"/>
</dbReference>
<organism evidence="1 2">
    <name type="scientific">Borreliella spielmanii A14S</name>
    <dbReference type="NCBI Taxonomy" id="498742"/>
    <lineage>
        <taxon>Bacteria</taxon>
        <taxon>Pseudomonadati</taxon>
        <taxon>Spirochaetota</taxon>
        <taxon>Spirochaetia</taxon>
        <taxon>Spirochaetales</taxon>
        <taxon>Borreliaceae</taxon>
        <taxon>Borreliella</taxon>
    </lineage>
</organism>
<dbReference type="HOGENOM" id="CLU_3165312_0_0_12"/>
<reference evidence="1 2" key="1">
    <citation type="journal article" date="2012" name="J. Bacteriol.">
        <title>Whole-Genome Sequences of Borrelia bissettii, Borrelia valaisiana, and Borrelia spielmanii.</title>
        <authorList>
            <person name="Schutzer S.E."/>
            <person name="Fraser-Liggett C.M."/>
            <person name="Qiu W.G."/>
            <person name="Kraiczy P."/>
            <person name="Mongodin E.F."/>
            <person name="Dunn J.J."/>
            <person name="Luft B.J."/>
            <person name="Casjens S.R."/>
        </authorList>
    </citation>
    <scope>NUCLEOTIDE SEQUENCE [LARGE SCALE GENOMIC DNA]</scope>
    <source>
        <strain evidence="1 2">A14S</strain>
        <plasmid evidence="1 2">A14S_lp36</plasmid>
    </source>
</reference>
<sequence>MSFYQMTLSLESSETKKGMKINQKKFASMLKDYLILLKRLCLYKLKV</sequence>
<keyword evidence="1" id="KW-0614">Plasmid</keyword>
<evidence type="ECO:0000313" key="2">
    <source>
        <dbReference type="Proteomes" id="UP000003481"/>
    </source>
</evidence>
<name>C0RBS0_9SPIR</name>
<gene>
    <name evidence="1" type="ORF">BSPA14S_K0010</name>
</gene>
<dbReference type="AlphaFoldDB" id="C0RBS0"/>
<geneLocation type="plasmid" evidence="1 2">
    <name>A14S_lp36</name>
</geneLocation>
<accession>C0RBS0</accession>
<protein>
    <submittedName>
        <fullName evidence="1">Uncharacterized protein</fullName>
    </submittedName>
</protein>
<dbReference type="Proteomes" id="UP000003481">
    <property type="component" value="Plasmid A14S_lp36"/>
</dbReference>
<evidence type="ECO:0000313" key="1">
    <source>
        <dbReference type="EMBL" id="ACN53219.1"/>
    </source>
</evidence>
<proteinExistence type="predicted"/>